<reference evidence="7" key="1">
    <citation type="submission" date="2019-04" db="EMBL/GenBank/DDBJ databases">
        <title>Friends and foes A comparative genomics studyof 23 Aspergillus species from section Flavi.</title>
        <authorList>
            <consortium name="DOE Joint Genome Institute"/>
            <person name="Kjaerbolling I."/>
            <person name="Vesth T."/>
            <person name="Frisvad J.C."/>
            <person name="Nybo J.L."/>
            <person name="Theobald S."/>
            <person name="Kildgaard S."/>
            <person name="Isbrandt T."/>
            <person name="Kuo A."/>
            <person name="Sato A."/>
            <person name="Lyhne E.K."/>
            <person name="Kogle M.E."/>
            <person name="Wiebenga A."/>
            <person name="Kun R.S."/>
            <person name="Lubbers R.J."/>
            <person name="Makela M.R."/>
            <person name="Barry K."/>
            <person name="Chovatia M."/>
            <person name="Clum A."/>
            <person name="Daum C."/>
            <person name="Haridas S."/>
            <person name="He G."/>
            <person name="LaButti K."/>
            <person name="Lipzen A."/>
            <person name="Mondo S."/>
            <person name="Riley R."/>
            <person name="Salamov A."/>
            <person name="Simmons B.A."/>
            <person name="Magnuson J.K."/>
            <person name="Henrissat B."/>
            <person name="Mortensen U.H."/>
            <person name="Larsen T.O."/>
            <person name="Devries R.P."/>
            <person name="Grigoriev I.V."/>
            <person name="Machida M."/>
            <person name="Baker S.E."/>
            <person name="Andersen M.R."/>
        </authorList>
    </citation>
    <scope>NUCLEOTIDE SEQUENCE [LARGE SCALE GENOMIC DNA]</scope>
    <source>
        <strain evidence="7">IBT 14317</strain>
    </source>
</reference>
<dbReference type="InterPro" id="IPR001199">
    <property type="entry name" value="Cyt_B5-like_heme/steroid-bd"/>
</dbReference>
<accession>A0A5N7CI30</accession>
<evidence type="ECO:0000256" key="4">
    <source>
        <dbReference type="ARBA" id="ARBA00038168"/>
    </source>
</evidence>
<proteinExistence type="inferred from homology"/>
<feature type="domain" description="Cytochrome b5 heme-binding" evidence="6">
    <location>
        <begin position="14"/>
        <end position="95"/>
    </location>
</feature>
<dbReference type="PROSITE" id="PS50255">
    <property type="entry name" value="CYTOCHROME_B5_2"/>
    <property type="match status" value="1"/>
</dbReference>
<sequence>MSYMKESKMGKSVLPYVSPEEVLKRNGVDQPDIWLVIDDIVYDCTPFLSRHPGGDAVLKSFAGFDCSWQYHSIHGARRKVSANKSLEKLRVGWTEGVRNPYSKPEWAE</sequence>
<evidence type="ECO:0000313" key="7">
    <source>
        <dbReference type="EMBL" id="KAE8393821.1"/>
    </source>
</evidence>
<dbReference type="SMART" id="SM01117">
    <property type="entry name" value="Cyt-b5"/>
    <property type="match status" value="1"/>
</dbReference>
<dbReference type="InterPro" id="IPR036400">
    <property type="entry name" value="Cyt_B5-like_heme/steroid_sf"/>
</dbReference>
<dbReference type="GO" id="GO:0020037">
    <property type="term" value="F:heme binding"/>
    <property type="evidence" value="ECO:0007669"/>
    <property type="project" value="UniProtKB-UniRule"/>
</dbReference>
<dbReference type="PANTHER" id="PTHR19359:SF95">
    <property type="entry name" value="CYTOCHROME B5 TYPE B"/>
    <property type="match status" value="1"/>
</dbReference>
<dbReference type="Proteomes" id="UP000326877">
    <property type="component" value="Unassembled WGS sequence"/>
</dbReference>
<dbReference type="EMBL" id="ML735227">
    <property type="protein sequence ID" value="KAE8393821.1"/>
    <property type="molecule type" value="Genomic_DNA"/>
</dbReference>
<name>A0A5N7CI30_PETAA</name>
<evidence type="ECO:0000256" key="2">
    <source>
        <dbReference type="ARBA" id="ARBA00022723"/>
    </source>
</evidence>
<dbReference type="AlphaFoldDB" id="A0A5N7CI30"/>
<dbReference type="PANTHER" id="PTHR19359">
    <property type="entry name" value="CYTOCHROME B5"/>
    <property type="match status" value="1"/>
</dbReference>
<comment type="similarity">
    <text evidence="4 5">Belongs to the cytochrome b5 family.</text>
</comment>
<organism evidence="7">
    <name type="scientific">Petromyces alliaceus</name>
    <name type="common">Aspergillus alliaceus</name>
    <dbReference type="NCBI Taxonomy" id="209559"/>
    <lineage>
        <taxon>Eukaryota</taxon>
        <taxon>Fungi</taxon>
        <taxon>Dikarya</taxon>
        <taxon>Ascomycota</taxon>
        <taxon>Pezizomycotina</taxon>
        <taxon>Eurotiomycetes</taxon>
        <taxon>Eurotiomycetidae</taxon>
        <taxon>Eurotiales</taxon>
        <taxon>Aspergillaceae</taxon>
        <taxon>Aspergillus</taxon>
        <taxon>Aspergillus subgen. Circumdati</taxon>
    </lineage>
</organism>
<protein>
    <submittedName>
        <fullName evidence="7">Cytochrome b5-like heme/steroid binding domain-containing protein</fullName>
    </submittedName>
</protein>
<evidence type="ECO:0000256" key="5">
    <source>
        <dbReference type="RuleBase" id="RU362121"/>
    </source>
</evidence>
<evidence type="ECO:0000256" key="1">
    <source>
        <dbReference type="ARBA" id="ARBA00022617"/>
    </source>
</evidence>
<evidence type="ECO:0000259" key="6">
    <source>
        <dbReference type="PROSITE" id="PS50255"/>
    </source>
</evidence>
<dbReference type="InterPro" id="IPR050668">
    <property type="entry name" value="Cytochrome_b5"/>
</dbReference>
<evidence type="ECO:0000256" key="3">
    <source>
        <dbReference type="ARBA" id="ARBA00023004"/>
    </source>
</evidence>
<dbReference type="InterPro" id="IPR018506">
    <property type="entry name" value="Cyt_B5_heme-BS"/>
</dbReference>
<dbReference type="PROSITE" id="PS00191">
    <property type="entry name" value="CYTOCHROME_B5_1"/>
    <property type="match status" value="1"/>
</dbReference>
<dbReference type="OrthoDB" id="260519at2759"/>
<dbReference type="SUPFAM" id="SSF55856">
    <property type="entry name" value="Cytochrome b5-like heme/steroid binding domain"/>
    <property type="match status" value="1"/>
</dbReference>
<dbReference type="GO" id="GO:0046872">
    <property type="term" value="F:metal ion binding"/>
    <property type="evidence" value="ECO:0007669"/>
    <property type="project" value="UniProtKB-UniRule"/>
</dbReference>
<dbReference type="PRINTS" id="PR00363">
    <property type="entry name" value="CYTOCHROMEB5"/>
</dbReference>
<keyword evidence="3 5" id="KW-0408">Iron</keyword>
<dbReference type="GO" id="GO:0016020">
    <property type="term" value="C:membrane"/>
    <property type="evidence" value="ECO:0007669"/>
    <property type="project" value="TreeGrafter"/>
</dbReference>
<dbReference type="Gene3D" id="3.10.120.10">
    <property type="entry name" value="Cytochrome b5-like heme/steroid binding domain"/>
    <property type="match status" value="1"/>
</dbReference>
<keyword evidence="2 5" id="KW-0479">Metal-binding</keyword>
<keyword evidence="1 5" id="KW-0349">Heme</keyword>
<dbReference type="Pfam" id="PF00173">
    <property type="entry name" value="Cyt-b5"/>
    <property type="match status" value="1"/>
</dbReference>
<gene>
    <name evidence="7" type="ORF">BDV23DRAFT_191246</name>
</gene>